<dbReference type="Gene3D" id="1.20.58.1290">
    <property type="entry name" value="CarD-like, C-terminal domain"/>
    <property type="match status" value="1"/>
</dbReference>
<dbReference type="InterPro" id="IPR042215">
    <property type="entry name" value="CarD-like_C"/>
</dbReference>
<dbReference type="PANTHER" id="PTHR38447:SF1">
    <property type="entry name" value="RNA POLYMERASE-BINDING TRANSCRIPTION FACTOR CARD"/>
    <property type="match status" value="1"/>
</dbReference>
<keyword evidence="3" id="KW-1185">Reference proteome</keyword>
<dbReference type="KEGG" id="cdes:C0J27_00170"/>
<dbReference type="SMART" id="SM01058">
    <property type="entry name" value="CarD_TRCF"/>
    <property type="match status" value="1"/>
</dbReference>
<organism evidence="2 3">
    <name type="scientific">Candidatus Chromulinivorax destructor</name>
    <dbReference type="NCBI Taxonomy" id="2066483"/>
    <lineage>
        <taxon>Bacteria</taxon>
        <taxon>Candidatus Babelota</taxon>
        <taxon>Candidatus Babeliae</taxon>
        <taxon>Candidatus Babeliales</taxon>
        <taxon>Candidatus Chromulinivoraceae</taxon>
        <taxon>Candidatus Chromulinivorax</taxon>
    </lineage>
</organism>
<name>A0A345ZA49_9BACT</name>
<protein>
    <recommendedName>
        <fullName evidence="1">CarD-like/TRCF RNAP-interacting domain-containing protein</fullName>
    </recommendedName>
</protein>
<dbReference type="InterPro" id="IPR048792">
    <property type="entry name" value="CarD_C"/>
</dbReference>
<dbReference type="Pfam" id="PF02559">
    <property type="entry name" value="CarD_TRCF_RID"/>
    <property type="match status" value="1"/>
</dbReference>
<evidence type="ECO:0000313" key="3">
    <source>
        <dbReference type="Proteomes" id="UP000254834"/>
    </source>
</evidence>
<feature type="domain" description="CarD-like/TRCF RNAP-interacting" evidence="1">
    <location>
        <begin position="5"/>
        <end position="121"/>
    </location>
</feature>
<dbReference type="InterPro" id="IPR052531">
    <property type="entry name" value="CarD-like_regulator"/>
</dbReference>
<gene>
    <name evidence="2" type="ORF">C0J27_00170</name>
</gene>
<evidence type="ECO:0000313" key="2">
    <source>
        <dbReference type="EMBL" id="AXK60166.1"/>
    </source>
</evidence>
<dbReference type="PANTHER" id="PTHR38447">
    <property type="entry name" value="TRANSCRIPTION FACTOR YDEB-RELATED"/>
    <property type="match status" value="1"/>
</dbReference>
<dbReference type="AlphaFoldDB" id="A0A345ZA49"/>
<dbReference type="GO" id="GO:0009303">
    <property type="term" value="P:rRNA transcription"/>
    <property type="evidence" value="ECO:0007669"/>
    <property type="project" value="TreeGrafter"/>
</dbReference>
<dbReference type="InterPro" id="IPR036101">
    <property type="entry name" value="CarD-like/TRCF_RID_sf"/>
</dbReference>
<sequence length="193" mass="22623">MGDSMFLLNEKVIYPGYGVATINRLVDRLMLGKKTNFFELKFDSKEMTVLIPEDRLESIGVRKLSTLQELTYMFDQLGKFEKKDIITEHNASTWNKRNKEYQSKLRSGQLIEISSIYKELQLIALDKELSFGERNLFNQIEFLLIEEITAVKKSEATEDVRLKLRHPFETMEKKLASNMMLKKHALPKLEELR</sequence>
<accession>A0A345ZA49</accession>
<reference evidence="2 3" key="1">
    <citation type="submission" date="2017-12" db="EMBL/GenBank/DDBJ databases">
        <title>Chromulinavorax destructans is a abundant pathogen of dominant heterotrophic picoflagllates.</title>
        <authorList>
            <person name="Deeg C.M."/>
            <person name="Zimmer M."/>
            <person name="Suttle C.A."/>
        </authorList>
    </citation>
    <scope>NUCLEOTIDE SEQUENCE [LARGE SCALE GENOMIC DNA]</scope>
    <source>
        <strain evidence="2 3">SeV1</strain>
    </source>
</reference>
<dbReference type="Pfam" id="PF21095">
    <property type="entry name" value="CarD_C"/>
    <property type="match status" value="1"/>
</dbReference>
<evidence type="ECO:0000259" key="1">
    <source>
        <dbReference type="SMART" id="SM01058"/>
    </source>
</evidence>
<proteinExistence type="predicted"/>
<dbReference type="EMBL" id="CP025544">
    <property type="protein sequence ID" value="AXK60166.1"/>
    <property type="molecule type" value="Genomic_DNA"/>
</dbReference>
<dbReference type="OrthoDB" id="9786074at2"/>
<dbReference type="Proteomes" id="UP000254834">
    <property type="component" value="Chromosome"/>
</dbReference>
<dbReference type="Gene3D" id="2.40.10.170">
    <property type="match status" value="1"/>
</dbReference>
<dbReference type="InterPro" id="IPR003711">
    <property type="entry name" value="CarD-like/TRCF_RID"/>
</dbReference>
<dbReference type="SUPFAM" id="SSF141259">
    <property type="entry name" value="CarD-like"/>
    <property type="match status" value="1"/>
</dbReference>